<feature type="region of interest" description="Disordered" evidence="1">
    <location>
        <begin position="205"/>
        <end position="233"/>
    </location>
</feature>
<proteinExistence type="predicted"/>
<dbReference type="RefSeq" id="WP_313867704.1">
    <property type="nucleotide sequence ID" value="NZ_CP132507.1"/>
</dbReference>
<evidence type="ECO:0000313" key="4">
    <source>
        <dbReference type="Proteomes" id="UP001302257"/>
    </source>
</evidence>
<protein>
    <submittedName>
        <fullName evidence="3">Flagellar hook-length control protein FliK</fullName>
    </submittedName>
</protein>
<gene>
    <name evidence="3" type="ORF">RAN89_00185</name>
</gene>
<feature type="region of interest" description="Disordered" evidence="1">
    <location>
        <begin position="341"/>
        <end position="391"/>
    </location>
</feature>
<evidence type="ECO:0000313" key="3">
    <source>
        <dbReference type="EMBL" id="WNO04884.1"/>
    </source>
</evidence>
<dbReference type="Gene3D" id="3.30.750.140">
    <property type="match status" value="1"/>
</dbReference>
<dbReference type="InterPro" id="IPR038610">
    <property type="entry name" value="FliK-like_C_sf"/>
</dbReference>
<dbReference type="PANTHER" id="PTHR37533:SF2">
    <property type="entry name" value="FLAGELLAR HOOK-LENGTH CONTROL PROTEIN"/>
    <property type="match status" value="1"/>
</dbReference>
<dbReference type="Proteomes" id="UP001302257">
    <property type="component" value="Chromosome"/>
</dbReference>
<dbReference type="InterPro" id="IPR021136">
    <property type="entry name" value="Flagellar_hook_control-like_C"/>
</dbReference>
<evidence type="ECO:0000256" key="1">
    <source>
        <dbReference type="SAM" id="MobiDB-lite"/>
    </source>
</evidence>
<keyword evidence="3" id="KW-0282">Flagellum</keyword>
<organism evidence="3 4">
    <name type="scientific">Rhodoferax mekongensis</name>
    <dbReference type="NCBI Taxonomy" id="3068341"/>
    <lineage>
        <taxon>Bacteria</taxon>
        <taxon>Pseudomonadati</taxon>
        <taxon>Pseudomonadota</taxon>
        <taxon>Betaproteobacteria</taxon>
        <taxon>Burkholderiales</taxon>
        <taxon>Comamonadaceae</taxon>
        <taxon>Rhodoferax</taxon>
    </lineage>
</organism>
<reference evidence="3 4" key="1">
    <citation type="submission" date="2023-08" db="EMBL/GenBank/DDBJ databases">
        <title>Rhodoferax potami sp. nov. and Rhodoferax mekongensis sp. nov., isolated from the Mekong River in Thailand.</title>
        <authorList>
            <person name="Kitikhun S."/>
            <person name="Charoenyingcharoen P."/>
            <person name="Siriarchawattana P."/>
            <person name="Likhitrattanapisal S."/>
            <person name="Nilsakha T."/>
            <person name="Chanpet A."/>
            <person name="Rattanawaree P."/>
            <person name="Ingsriswang S."/>
        </authorList>
    </citation>
    <scope>NUCLEOTIDE SEQUENCE [LARGE SCALE GENOMIC DNA]</scope>
    <source>
        <strain evidence="3 4">TBRC 17307</strain>
    </source>
</reference>
<keyword evidence="3" id="KW-0969">Cilium</keyword>
<evidence type="ECO:0000259" key="2">
    <source>
        <dbReference type="Pfam" id="PF02120"/>
    </source>
</evidence>
<dbReference type="InterPro" id="IPR052563">
    <property type="entry name" value="FliK"/>
</dbReference>
<dbReference type="Pfam" id="PF02120">
    <property type="entry name" value="Flg_hook"/>
    <property type="match status" value="1"/>
</dbReference>
<dbReference type="CDD" id="cd17470">
    <property type="entry name" value="T3SS_Flik_C"/>
    <property type="match status" value="1"/>
</dbReference>
<dbReference type="PANTHER" id="PTHR37533">
    <property type="entry name" value="FLAGELLAR HOOK-LENGTH CONTROL PROTEIN"/>
    <property type="match status" value="1"/>
</dbReference>
<accession>A0ABZ0AZH2</accession>
<sequence length="391" mass="38914">MTIEIAPKATASAKPAEGSSGQKSTDKPEGGSANSATGFLAALACAQEVAPVAIDAAIAPPVDAAADSLVPTDLILLQEKPLDGASATLPDPALLLAQVAAAPVTVVPLPAEVARGKSGSAAGRDGALPLQAALDSALGKPLNTPQAKSGKVALDAAAQAAQPELADASTANTSAAATAAASKETTPERIHKFVQELTASLTKAPEGSTLALGSSRERSPELQVNPRVTSNEVSAQNWAAPQGAGGAMGVDGVVAGAATAGADGQYAEQVSYWISQDVQKAEMTLDGLGANPVEVSISMQGKEATVVFRSDEALTREALANASSQLQDAMSRQGVVLSGVSVGTSNSGDSQRQGSGGKPFGWKVGTVEAAAESAPSVSRTGTSGRSIDLFV</sequence>
<dbReference type="EMBL" id="CP132507">
    <property type="protein sequence ID" value="WNO04884.1"/>
    <property type="molecule type" value="Genomic_DNA"/>
</dbReference>
<feature type="compositionally biased region" description="Low complexity" evidence="1">
    <location>
        <begin position="367"/>
        <end position="378"/>
    </location>
</feature>
<feature type="region of interest" description="Disordered" evidence="1">
    <location>
        <begin position="1"/>
        <end position="33"/>
    </location>
</feature>
<feature type="domain" description="Flagellar hook-length control protein-like C-terminal" evidence="2">
    <location>
        <begin position="268"/>
        <end position="349"/>
    </location>
</feature>
<keyword evidence="4" id="KW-1185">Reference proteome</keyword>
<name>A0ABZ0AZH2_9BURK</name>
<keyword evidence="3" id="KW-0966">Cell projection</keyword>